<proteinExistence type="predicted"/>
<evidence type="ECO:0000313" key="2">
    <source>
        <dbReference type="Proteomes" id="UP000007735"/>
    </source>
</evidence>
<evidence type="ECO:0000313" key="1">
    <source>
        <dbReference type="EMBL" id="CCE99339.1"/>
    </source>
</evidence>
<dbReference type="KEGG" id="sfh:SFHH103_04873"/>
<dbReference type="EMBL" id="HE616899">
    <property type="protein sequence ID" value="CCE99339.1"/>
    <property type="molecule type" value="Genomic_DNA"/>
</dbReference>
<keyword evidence="1" id="KW-0614">Plasmid</keyword>
<protein>
    <submittedName>
        <fullName evidence="1">Uncharacterized protein</fullName>
    </submittedName>
</protein>
<name>G9AE57_SINF1</name>
<dbReference type="Proteomes" id="UP000007735">
    <property type="component" value="Plasmid pSfHH103e"/>
</dbReference>
<dbReference type="PATRIC" id="fig|380.5.peg.4417"/>
<reference evidence="1 2" key="1">
    <citation type="journal article" date="2012" name="J. Bacteriol.">
        <title>Genome sequence of the soybean symbiont Sinorhizobium fredii HH103.</title>
        <authorList>
            <person name="Weidner S."/>
            <person name="Becker A."/>
            <person name="Bonilla I."/>
            <person name="Jaenicke S."/>
            <person name="Lloret J."/>
            <person name="Margaret I."/>
            <person name="Puhler A."/>
            <person name="Ruiz-Sainz J.E."/>
            <person name="Schneiker-Bekel S."/>
            <person name="Szczepanowski R."/>
            <person name="Vinardell J.M."/>
            <person name="Zehner S."/>
            <person name="Gottfert M."/>
        </authorList>
    </citation>
    <scope>NUCLEOTIDE SEQUENCE [LARGE SCALE GENOMIC DNA]</scope>
    <source>
        <strain evidence="2">HH103</strain>
        <plasmid evidence="1 2">pSfHH103e</plasmid>
    </source>
</reference>
<dbReference type="AlphaFoldDB" id="G9AE57"/>
<organism evidence="1 2">
    <name type="scientific">Sinorhizobium fredii (strain HH103)</name>
    <dbReference type="NCBI Taxonomy" id="1117943"/>
    <lineage>
        <taxon>Bacteria</taxon>
        <taxon>Pseudomonadati</taxon>
        <taxon>Pseudomonadota</taxon>
        <taxon>Alphaproteobacteria</taxon>
        <taxon>Hyphomicrobiales</taxon>
        <taxon>Rhizobiaceae</taxon>
        <taxon>Sinorhizobium/Ensifer group</taxon>
        <taxon>Sinorhizobium</taxon>
    </lineage>
</organism>
<dbReference type="HOGENOM" id="CLU_3083998_0_0_5"/>
<sequence length="52" mass="5663">MGAKAQTIYLKWAVPPSQVLRDANSCYDSGPVVRPPIAWALAAVAAFVLDWF</sequence>
<accession>G9AE57</accession>
<gene>
    <name evidence="1" type="ordered locus">SFHH103_04873</name>
</gene>
<geneLocation type="plasmid" evidence="1 2">
    <name>pSfHH103e</name>
</geneLocation>